<evidence type="ECO:0000313" key="2">
    <source>
        <dbReference type="EMBL" id="MCH98047.1"/>
    </source>
</evidence>
<proteinExistence type="predicted"/>
<sequence length="57" mass="6007">WLTVVDGGQPPEHRRQPPCRSPESPPWVVGKSPSSAAPVASGPALTAALTNTLHHPY</sequence>
<dbReference type="Proteomes" id="UP000265520">
    <property type="component" value="Unassembled WGS sequence"/>
</dbReference>
<name>A0A392NDU9_9FABA</name>
<protein>
    <submittedName>
        <fullName evidence="2">Uncharacterized protein</fullName>
    </submittedName>
</protein>
<feature type="compositionally biased region" description="Low complexity" evidence="1">
    <location>
        <begin position="28"/>
        <end position="42"/>
    </location>
</feature>
<organism evidence="2 3">
    <name type="scientific">Trifolium medium</name>
    <dbReference type="NCBI Taxonomy" id="97028"/>
    <lineage>
        <taxon>Eukaryota</taxon>
        <taxon>Viridiplantae</taxon>
        <taxon>Streptophyta</taxon>
        <taxon>Embryophyta</taxon>
        <taxon>Tracheophyta</taxon>
        <taxon>Spermatophyta</taxon>
        <taxon>Magnoliopsida</taxon>
        <taxon>eudicotyledons</taxon>
        <taxon>Gunneridae</taxon>
        <taxon>Pentapetalae</taxon>
        <taxon>rosids</taxon>
        <taxon>fabids</taxon>
        <taxon>Fabales</taxon>
        <taxon>Fabaceae</taxon>
        <taxon>Papilionoideae</taxon>
        <taxon>50 kb inversion clade</taxon>
        <taxon>NPAAA clade</taxon>
        <taxon>Hologalegina</taxon>
        <taxon>IRL clade</taxon>
        <taxon>Trifolieae</taxon>
        <taxon>Trifolium</taxon>
    </lineage>
</organism>
<feature type="non-terminal residue" evidence="2">
    <location>
        <position position="1"/>
    </location>
</feature>
<gene>
    <name evidence="2" type="ORF">A2U01_0019046</name>
</gene>
<accession>A0A392NDU9</accession>
<comment type="caution">
    <text evidence="2">The sequence shown here is derived from an EMBL/GenBank/DDBJ whole genome shotgun (WGS) entry which is preliminary data.</text>
</comment>
<evidence type="ECO:0000313" key="3">
    <source>
        <dbReference type="Proteomes" id="UP000265520"/>
    </source>
</evidence>
<keyword evidence="3" id="KW-1185">Reference proteome</keyword>
<evidence type="ECO:0000256" key="1">
    <source>
        <dbReference type="SAM" id="MobiDB-lite"/>
    </source>
</evidence>
<dbReference type="AlphaFoldDB" id="A0A392NDU9"/>
<reference evidence="2 3" key="1">
    <citation type="journal article" date="2018" name="Front. Plant Sci.">
        <title>Red Clover (Trifolium pratense) and Zigzag Clover (T. medium) - A Picture of Genomic Similarities and Differences.</title>
        <authorList>
            <person name="Dluhosova J."/>
            <person name="Istvanek J."/>
            <person name="Nedelnik J."/>
            <person name="Repkova J."/>
        </authorList>
    </citation>
    <scope>NUCLEOTIDE SEQUENCE [LARGE SCALE GENOMIC DNA]</scope>
    <source>
        <strain evidence="3">cv. 10/8</strain>
        <tissue evidence="2">Leaf</tissue>
    </source>
</reference>
<dbReference type="EMBL" id="LXQA010036576">
    <property type="protein sequence ID" value="MCH98047.1"/>
    <property type="molecule type" value="Genomic_DNA"/>
</dbReference>
<feature type="region of interest" description="Disordered" evidence="1">
    <location>
        <begin position="1"/>
        <end position="42"/>
    </location>
</feature>